<dbReference type="InterPro" id="IPR015797">
    <property type="entry name" value="NUDIX_hydrolase-like_dom_sf"/>
</dbReference>
<dbReference type="Pfam" id="PF00293">
    <property type="entry name" value="NUDIX"/>
    <property type="match status" value="1"/>
</dbReference>
<dbReference type="PROSITE" id="PS51462">
    <property type="entry name" value="NUDIX"/>
    <property type="match status" value="1"/>
</dbReference>
<dbReference type="Gene3D" id="3.90.79.10">
    <property type="entry name" value="Nucleoside Triphosphate Pyrophosphohydrolase"/>
    <property type="match status" value="1"/>
</dbReference>
<dbReference type="InterPro" id="IPR045121">
    <property type="entry name" value="CoAse"/>
</dbReference>
<comment type="cofactor">
    <cofactor evidence="1">
        <name>Mn(2+)</name>
        <dbReference type="ChEBI" id="CHEBI:29035"/>
    </cofactor>
</comment>
<evidence type="ECO:0000256" key="1">
    <source>
        <dbReference type="ARBA" id="ARBA00001936"/>
    </source>
</evidence>
<evidence type="ECO:0000256" key="4">
    <source>
        <dbReference type="ARBA" id="ARBA00022801"/>
    </source>
</evidence>
<protein>
    <recommendedName>
        <fullName evidence="8">Nudix hydrolase domain-containing protein</fullName>
    </recommendedName>
</protein>
<dbReference type="GO" id="GO:0015938">
    <property type="term" value="P:coenzyme A catabolic process"/>
    <property type="evidence" value="ECO:0007669"/>
    <property type="project" value="TreeGrafter"/>
</dbReference>
<evidence type="ECO:0000256" key="7">
    <source>
        <dbReference type="SAM" id="MobiDB-lite"/>
    </source>
</evidence>
<evidence type="ECO:0000259" key="8">
    <source>
        <dbReference type="PROSITE" id="PS51462"/>
    </source>
</evidence>
<dbReference type="EMBL" id="VIFY01000151">
    <property type="protein sequence ID" value="TQB69477.1"/>
    <property type="molecule type" value="Genomic_DNA"/>
</dbReference>
<evidence type="ECO:0000313" key="10">
    <source>
        <dbReference type="Proteomes" id="UP000319663"/>
    </source>
</evidence>
<dbReference type="STRING" id="5098.A0A507QR69"/>
<comment type="cofactor">
    <cofactor evidence="2">
        <name>Mg(2+)</name>
        <dbReference type="ChEBI" id="CHEBI:18420"/>
    </cofactor>
</comment>
<dbReference type="InterPro" id="IPR000086">
    <property type="entry name" value="NUDIX_hydrolase_dom"/>
</dbReference>
<dbReference type="GO" id="GO:0010945">
    <property type="term" value="F:coenzyme A diphosphatase activity"/>
    <property type="evidence" value="ECO:0007669"/>
    <property type="project" value="InterPro"/>
</dbReference>
<keyword evidence="6" id="KW-0464">Manganese</keyword>
<dbReference type="AlphaFoldDB" id="A0A507QR69"/>
<dbReference type="PANTHER" id="PTHR12992:SF24">
    <property type="entry name" value="PEROXISOMAL COENZYME A DIPHOSPHATASE NUDT7"/>
    <property type="match status" value="1"/>
</dbReference>
<sequence length="335" mass="37245">MPRLNAESKEAIDRLRSYKPPPTNYGSVPLSRRAAVLVLLYADTRGDLRVVLTVRAKTLSSFAGQVALPGGRADSLEETPFDTARREAREEIGLPDDTTASLERRQLPGSFRVEHLCELPASFAKSELVVRPCVALLHSYDEKTGEDADPEVSLIPKLDPREVAAVFTVSFRNLLSSRDANDPDGDPEKWYQGAWGEWHGYPWRKILPPQGTCLGSQGRIPVHEFFVPTTMTKVVKSQPKTAPEKFTLDQSRHRESPGQPGKPAKRYRLWGMTARILVDAARIAYARDPDFEHNNQPGDEEMITALRKMGRLGPVRRPSRESGLTRGSAPGSKLA</sequence>
<reference evidence="9 10" key="1">
    <citation type="submission" date="2019-06" db="EMBL/GenBank/DDBJ databases">
        <title>Wine fermentation using esterase from Monascus purpureus.</title>
        <authorList>
            <person name="Geng C."/>
            <person name="Zhang Y."/>
        </authorList>
    </citation>
    <scope>NUCLEOTIDE SEQUENCE [LARGE SCALE GENOMIC DNA]</scope>
    <source>
        <strain evidence="9">HQ1</strain>
    </source>
</reference>
<accession>A0A507QR69</accession>
<dbReference type="SUPFAM" id="SSF55811">
    <property type="entry name" value="Nudix"/>
    <property type="match status" value="1"/>
</dbReference>
<name>A0A507QR69_MONPU</name>
<evidence type="ECO:0000256" key="3">
    <source>
        <dbReference type="ARBA" id="ARBA00022723"/>
    </source>
</evidence>
<gene>
    <name evidence="9" type="ORF">MPDQ_001837</name>
</gene>
<evidence type="ECO:0000256" key="5">
    <source>
        <dbReference type="ARBA" id="ARBA00022842"/>
    </source>
</evidence>
<evidence type="ECO:0000313" key="9">
    <source>
        <dbReference type="EMBL" id="TQB69477.1"/>
    </source>
</evidence>
<feature type="domain" description="Nudix hydrolase" evidence="8">
    <location>
        <begin position="31"/>
        <end position="181"/>
    </location>
</feature>
<proteinExistence type="predicted"/>
<comment type="caution">
    <text evidence="9">The sequence shown here is derived from an EMBL/GenBank/DDBJ whole genome shotgun (WGS) entry which is preliminary data.</text>
</comment>
<organism evidence="9 10">
    <name type="scientific">Monascus purpureus</name>
    <name type="common">Red mold</name>
    <name type="synonym">Monascus anka</name>
    <dbReference type="NCBI Taxonomy" id="5098"/>
    <lineage>
        <taxon>Eukaryota</taxon>
        <taxon>Fungi</taxon>
        <taxon>Dikarya</taxon>
        <taxon>Ascomycota</taxon>
        <taxon>Pezizomycotina</taxon>
        <taxon>Eurotiomycetes</taxon>
        <taxon>Eurotiomycetidae</taxon>
        <taxon>Eurotiales</taxon>
        <taxon>Aspergillaceae</taxon>
        <taxon>Monascus</taxon>
    </lineage>
</organism>
<dbReference type="GO" id="GO:0046872">
    <property type="term" value="F:metal ion binding"/>
    <property type="evidence" value="ECO:0007669"/>
    <property type="project" value="UniProtKB-KW"/>
</dbReference>
<keyword evidence="3" id="KW-0479">Metal-binding</keyword>
<dbReference type="PANTHER" id="PTHR12992">
    <property type="entry name" value="NUDIX HYDROLASE"/>
    <property type="match status" value="1"/>
</dbReference>
<keyword evidence="5" id="KW-0460">Magnesium</keyword>
<dbReference type="Proteomes" id="UP000319663">
    <property type="component" value="Unassembled WGS sequence"/>
</dbReference>
<evidence type="ECO:0000256" key="6">
    <source>
        <dbReference type="ARBA" id="ARBA00023211"/>
    </source>
</evidence>
<keyword evidence="4" id="KW-0378">Hydrolase</keyword>
<feature type="region of interest" description="Disordered" evidence="7">
    <location>
        <begin position="236"/>
        <end position="265"/>
    </location>
</feature>
<feature type="compositionally biased region" description="Basic and acidic residues" evidence="7">
    <location>
        <begin position="242"/>
        <end position="256"/>
    </location>
</feature>
<evidence type="ECO:0000256" key="2">
    <source>
        <dbReference type="ARBA" id="ARBA00001946"/>
    </source>
</evidence>
<keyword evidence="10" id="KW-1185">Reference proteome</keyword>
<feature type="region of interest" description="Disordered" evidence="7">
    <location>
        <begin position="308"/>
        <end position="335"/>
    </location>
</feature>
<dbReference type="CDD" id="cd03426">
    <property type="entry name" value="NUDIX_CoAse_Nudt7"/>
    <property type="match status" value="1"/>
</dbReference>